<evidence type="ECO:0000313" key="2">
    <source>
        <dbReference type="Proteomes" id="UP001341840"/>
    </source>
</evidence>
<dbReference type="Proteomes" id="UP001341840">
    <property type="component" value="Unassembled WGS sequence"/>
</dbReference>
<comment type="caution">
    <text evidence="1">The sequence shown here is derived from an EMBL/GenBank/DDBJ whole genome shotgun (WGS) entry which is preliminary data.</text>
</comment>
<proteinExistence type="predicted"/>
<evidence type="ECO:0000313" key="1">
    <source>
        <dbReference type="EMBL" id="MED6157383.1"/>
    </source>
</evidence>
<gene>
    <name evidence="1" type="ORF">PIB30_022652</name>
</gene>
<protein>
    <submittedName>
        <fullName evidence="1">Uncharacterized protein</fullName>
    </submittedName>
</protein>
<dbReference type="EMBL" id="JASCZI010120906">
    <property type="protein sequence ID" value="MED6157383.1"/>
    <property type="molecule type" value="Genomic_DNA"/>
</dbReference>
<sequence>MQSCLNAIPTRVTPEMNQCLMAEVTEQEVKEADSQWGSKGTRTGWAEQTFLSEPLDRHKKKRVYCWTIRGRARVMITHRAAGFIRVGPVRCESIT</sequence>
<organism evidence="1 2">
    <name type="scientific">Stylosanthes scabra</name>
    <dbReference type="NCBI Taxonomy" id="79078"/>
    <lineage>
        <taxon>Eukaryota</taxon>
        <taxon>Viridiplantae</taxon>
        <taxon>Streptophyta</taxon>
        <taxon>Embryophyta</taxon>
        <taxon>Tracheophyta</taxon>
        <taxon>Spermatophyta</taxon>
        <taxon>Magnoliopsida</taxon>
        <taxon>eudicotyledons</taxon>
        <taxon>Gunneridae</taxon>
        <taxon>Pentapetalae</taxon>
        <taxon>rosids</taxon>
        <taxon>fabids</taxon>
        <taxon>Fabales</taxon>
        <taxon>Fabaceae</taxon>
        <taxon>Papilionoideae</taxon>
        <taxon>50 kb inversion clade</taxon>
        <taxon>dalbergioids sensu lato</taxon>
        <taxon>Dalbergieae</taxon>
        <taxon>Pterocarpus clade</taxon>
        <taxon>Stylosanthes</taxon>
    </lineage>
</organism>
<name>A0ABU6UCI8_9FABA</name>
<reference evidence="1 2" key="1">
    <citation type="journal article" date="2023" name="Plants (Basel)">
        <title>Bridging the Gap: Combining Genomics and Transcriptomics Approaches to Understand Stylosanthes scabra, an Orphan Legume from the Brazilian Caatinga.</title>
        <authorList>
            <person name="Ferreira-Neto J.R.C."/>
            <person name="da Silva M.D."/>
            <person name="Binneck E."/>
            <person name="de Melo N.F."/>
            <person name="da Silva R.H."/>
            <person name="de Melo A.L.T.M."/>
            <person name="Pandolfi V."/>
            <person name="Bustamante F.O."/>
            <person name="Brasileiro-Vidal A.C."/>
            <person name="Benko-Iseppon A.M."/>
        </authorList>
    </citation>
    <scope>NUCLEOTIDE SEQUENCE [LARGE SCALE GENOMIC DNA]</scope>
    <source>
        <tissue evidence="1">Leaves</tissue>
    </source>
</reference>
<keyword evidence="2" id="KW-1185">Reference proteome</keyword>
<accession>A0ABU6UCI8</accession>